<dbReference type="InterPro" id="IPR048273">
    <property type="entry name" value="Luciferase"/>
</dbReference>
<reference evidence="3" key="1">
    <citation type="journal article" date="2012" name="Science">
        <title>The Paleozoic origin of enzymatic lignin decomposition reconstructed from 31 fungal genomes.</title>
        <authorList>
            <person name="Floudas D."/>
            <person name="Binder M."/>
            <person name="Riley R."/>
            <person name="Barry K."/>
            <person name="Blanchette R.A."/>
            <person name="Henrissat B."/>
            <person name="Martinez A.T."/>
            <person name="Otillar R."/>
            <person name="Spatafora J.W."/>
            <person name="Yadav J.S."/>
            <person name="Aerts A."/>
            <person name="Benoit I."/>
            <person name="Boyd A."/>
            <person name="Carlson A."/>
            <person name="Copeland A."/>
            <person name="Coutinho P.M."/>
            <person name="de Vries R.P."/>
            <person name="Ferreira P."/>
            <person name="Findley K."/>
            <person name="Foster B."/>
            <person name="Gaskell J."/>
            <person name="Glotzer D."/>
            <person name="Gorecki P."/>
            <person name="Heitman J."/>
            <person name="Hesse C."/>
            <person name="Hori C."/>
            <person name="Igarashi K."/>
            <person name="Jurgens J.A."/>
            <person name="Kallen N."/>
            <person name="Kersten P."/>
            <person name="Kohler A."/>
            <person name="Kuees U."/>
            <person name="Kumar T.K.A."/>
            <person name="Kuo A."/>
            <person name="LaButti K."/>
            <person name="Larrondo L.F."/>
            <person name="Lindquist E."/>
            <person name="Ling A."/>
            <person name="Lombard V."/>
            <person name="Lucas S."/>
            <person name="Lundell T."/>
            <person name="Martin R."/>
            <person name="McLaughlin D.J."/>
            <person name="Morgenstern I."/>
            <person name="Morin E."/>
            <person name="Murat C."/>
            <person name="Nagy L.G."/>
            <person name="Nolan M."/>
            <person name="Ohm R.A."/>
            <person name="Patyshakuliyeva A."/>
            <person name="Rokas A."/>
            <person name="Ruiz-Duenas F.J."/>
            <person name="Sabat G."/>
            <person name="Salamov A."/>
            <person name="Samejima M."/>
            <person name="Schmutz J."/>
            <person name="Slot J.C."/>
            <person name="St John F."/>
            <person name="Stenlid J."/>
            <person name="Sun H."/>
            <person name="Sun S."/>
            <person name="Syed K."/>
            <person name="Tsang A."/>
            <person name="Wiebenga A."/>
            <person name="Young D."/>
            <person name="Pisabarro A."/>
            <person name="Eastwood D.C."/>
            <person name="Martin F."/>
            <person name="Cullen D."/>
            <person name="Grigoriev I.V."/>
            <person name="Hibbett D.S."/>
        </authorList>
    </citation>
    <scope>NUCLEOTIDE SEQUENCE [LARGE SCALE GENOMIC DNA]</scope>
    <source>
        <strain evidence="3">TFB10046</strain>
    </source>
</reference>
<organism evidence="2 3">
    <name type="scientific">Auricularia subglabra (strain TFB-10046 / SS5)</name>
    <name type="common">White-rot fungus</name>
    <name type="synonym">Auricularia delicata (strain TFB10046)</name>
    <dbReference type="NCBI Taxonomy" id="717982"/>
    <lineage>
        <taxon>Eukaryota</taxon>
        <taxon>Fungi</taxon>
        <taxon>Dikarya</taxon>
        <taxon>Basidiomycota</taxon>
        <taxon>Agaricomycotina</taxon>
        <taxon>Agaricomycetes</taxon>
        <taxon>Auriculariales</taxon>
        <taxon>Auriculariaceae</taxon>
        <taxon>Auricularia</taxon>
    </lineage>
</organism>
<keyword evidence="3" id="KW-1185">Reference proteome</keyword>
<gene>
    <name evidence="2" type="ORF">AURDEDRAFT_129176</name>
</gene>
<dbReference type="eggNOG" id="ENOG502S21Z">
    <property type="taxonomic scope" value="Eukaryota"/>
</dbReference>
<name>J0LI02_AURST</name>
<dbReference type="InParanoid" id="J0LI02"/>
<dbReference type="EMBL" id="JH687833">
    <property type="protein sequence ID" value="EJD37895.1"/>
    <property type="molecule type" value="Genomic_DNA"/>
</dbReference>
<dbReference type="Proteomes" id="UP000006514">
    <property type="component" value="Unassembled WGS sequence"/>
</dbReference>
<dbReference type="PANTHER" id="PTHR38695:SF1">
    <property type="entry name" value="AMINO ACID PERMEASE_ SLC12A DOMAIN-CONTAINING PROTEIN"/>
    <property type="match status" value="1"/>
</dbReference>
<feature type="domain" description="Luciferase" evidence="1">
    <location>
        <begin position="168"/>
        <end position="236"/>
    </location>
</feature>
<dbReference type="AlphaFoldDB" id="J0LI02"/>
<evidence type="ECO:0000259" key="1">
    <source>
        <dbReference type="Pfam" id="PF17648"/>
    </source>
</evidence>
<dbReference type="PANTHER" id="PTHR38695">
    <property type="entry name" value="AMINO ACID PERMEASE_ SLC12A DOMAIN-CONTAINING PROTEIN"/>
    <property type="match status" value="1"/>
</dbReference>
<protein>
    <recommendedName>
        <fullName evidence="1">Luciferase domain-containing protein</fullName>
    </recommendedName>
</protein>
<evidence type="ECO:0000313" key="2">
    <source>
        <dbReference type="EMBL" id="EJD37895.1"/>
    </source>
</evidence>
<sequence>MPVGLDRFSAYAAQLPWQTLALISAAAGAGVVLTAQTLADFNAWSKFAYNISGKPFVYPILFIAKWITPGKSFPEKLLKSPDAAKYLREDFPERRGPYPQLPKWPFPHRHIPQLTSAAFTEALEAHVRAAAKQHNLLLAPSLREHKFSTSLYSLPASAPAPLFAHDRLHVHPDDGSTHVTLHPRDAAMVLAKGWATPFPIAGRSIAGRFGMDEGLVLVFAPRDEEEVKVVLEIIDAGVQYNLAKLPA</sequence>
<dbReference type="InterPro" id="IPR040841">
    <property type="entry name" value="Luciferase_dom"/>
</dbReference>
<dbReference type="OrthoDB" id="5358398at2759"/>
<proteinExistence type="predicted"/>
<evidence type="ECO:0000313" key="3">
    <source>
        <dbReference type="Proteomes" id="UP000006514"/>
    </source>
</evidence>
<dbReference type="KEGG" id="adl:AURDEDRAFT_129176"/>
<dbReference type="Pfam" id="PF17648">
    <property type="entry name" value="Luciferase"/>
    <property type="match status" value="1"/>
</dbReference>
<accession>J0LI02</accession>